<comment type="caution">
    <text evidence="7">The sequence shown here is derived from an EMBL/GenBank/DDBJ whole genome shotgun (WGS) entry which is preliminary data.</text>
</comment>
<evidence type="ECO:0000259" key="6">
    <source>
        <dbReference type="PROSITE" id="PS50303"/>
    </source>
</evidence>
<dbReference type="PANTHER" id="PTHR12537">
    <property type="entry name" value="RNA BINDING PROTEIN PUMILIO-RELATED"/>
    <property type="match status" value="1"/>
</dbReference>
<evidence type="ECO:0000256" key="4">
    <source>
        <dbReference type="PROSITE-ProRule" id="PRU00317"/>
    </source>
</evidence>
<feature type="repeat" description="Pumilio" evidence="4">
    <location>
        <begin position="211"/>
        <end position="246"/>
    </location>
</feature>
<dbReference type="InterPro" id="IPR033133">
    <property type="entry name" value="PUM-HD"/>
</dbReference>
<sequence length="535" mass="59750">MEDQKFRVLRRPSELPAGMSSPTDDLFSLESEISGLSISPGFDGARRRVYRETTPLPAFPGSSSWGGSDLAAGWGFDPQPVTAHQAPGSSAARMVGQNDYGDLLGYGGAHQDFSAGPDWSWAKLSTDPNLNAAAAAHSWPRFCGGEESYRFENGGMFDPFLLCKKPQHSTHNPKLQLLNTSTGNPISNLSIPRNPEIQLWNPKLARLNVDEIRGKILALASDPVGCRTLQHNLNFWTKEEIEVILGELLDIAGYLIKNPSGSYLIQKLFSTCSQEQRLRIILTLTETPFELIYICLNSIGARAMQKMMEEMSSAQERSIVMNALRPGAVRLACDTYGHLVISYCLTNFSFEFNEGIIKEITDKCFQVATHIRGCRMLQLCVENARGEARNRLVFEILANAAMLSEDPYGNYVVQHLLEQNIPKVEDSLFRVLEGRFAPLCCNKYSSNVVEKFFLKYGENSAKILRELIQSPMAPRLLVDPFANYVIQKALNVATGHWSVALMDLIRMNASTMQSTKHGRKILSWIDSRKVHSLYM</sequence>
<dbReference type="Pfam" id="PF00806">
    <property type="entry name" value="PUF"/>
    <property type="match status" value="8"/>
</dbReference>
<dbReference type="PROSITE" id="PS50302">
    <property type="entry name" value="PUM"/>
    <property type="match status" value="4"/>
</dbReference>
<dbReference type="GO" id="GO:0005737">
    <property type="term" value="C:cytoplasm"/>
    <property type="evidence" value="ECO:0007669"/>
    <property type="project" value="TreeGrafter"/>
</dbReference>
<keyword evidence="8" id="KW-1185">Reference proteome</keyword>
<feature type="repeat" description="Pumilio" evidence="4">
    <location>
        <begin position="247"/>
        <end position="283"/>
    </location>
</feature>
<evidence type="ECO:0000256" key="3">
    <source>
        <dbReference type="ARBA" id="ARBA00022884"/>
    </source>
</evidence>
<dbReference type="PROSITE" id="PS50303">
    <property type="entry name" value="PUM_HD"/>
    <property type="match status" value="1"/>
</dbReference>
<keyword evidence="2" id="KW-0810">Translation regulation</keyword>
<evidence type="ECO:0000256" key="2">
    <source>
        <dbReference type="ARBA" id="ARBA00022845"/>
    </source>
</evidence>
<dbReference type="CDD" id="cd07920">
    <property type="entry name" value="Pumilio"/>
    <property type="match status" value="1"/>
</dbReference>
<feature type="region of interest" description="Disordered" evidence="5">
    <location>
        <begin position="1"/>
        <end position="23"/>
    </location>
</feature>
<keyword evidence="1" id="KW-0677">Repeat</keyword>
<feature type="repeat" description="Pumilio" evidence="4">
    <location>
        <begin position="466"/>
        <end position="503"/>
    </location>
</feature>
<accession>A0AAV0DW01</accession>
<evidence type="ECO:0000256" key="1">
    <source>
        <dbReference type="ARBA" id="ARBA00022737"/>
    </source>
</evidence>
<dbReference type="GO" id="GO:0006417">
    <property type="term" value="P:regulation of translation"/>
    <property type="evidence" value="ECO:0007669"/>
    <property type="project" value="UniProtKB-KW"/>
</dbReference>
<gene>
    <name evidence="7" type="ORF">CEPIT_LOCUS19390</name>
</gene>
<dbReference type="InterPro" id="IPR001313">
    <property type="entry name" value="Pumilio_RNA-bd_rpt"/>
</dbReference>
<evidence type="ECO:0000256" key="5">
    <source>
        <dbReference type="SAM" id="MobiDB-lite"/>
    </source>
</evidence>
<proteinExistence type="predicted"/>
<feature type="repeat" description="Pumilio" evidence="4">
    <location>
        <begin position="395"/>
        <end position="430"/>
    </location>
</feature>
<dbReference type="PANTHER" id="PTHR12537:SF63">
    <property type="entry name" value="PUMILIO HOMOLOG 15"/>
    <property type="match status" value="1"/>
</dbReference>
<dbReference type="InterPro" id="IPR033712">
    <property type="entry name" value="Pumilio_RNA-bd"/>
</dbReference>
<name>A0AAV0DW01_9ASTE</name>
<dbReference type="EMBL" id="CAMAPF010000180">
    <property type="protein sequence ID" value="CAH9111074.1"/>
    <property type="molecule type" value="Genomic_DNA"/>
</dbReference>
<protein>
    <recommendedName>
        <fullName evidence="6">PUM-HD domain-containing protein</fullName>
    </recommendedName>
</protein>
<organism evidence="7 8">
    <name type="scientific">Cuscuta epithymum</name>
    <dbReference type="NCBI Taxonomy" id="186058"/>
    <lineage>
        <taxon>Eukaryota</taxon>
        <taxon>Viridiplantae</taxon>
        <taxon>Streptophyta</taxon>
        <taxon>Embryophyta</taxon>
        <taxon>Tracheophyta</taxon>
        <taxon>Spermatophyta</taxon>
        <taxon>Magnoliopsida</taxon>
        <taxon>eudicotyledons</taxon>
        <taxon>Gunneridae</taxon>
        <taxon>Pentapetalae</taxon>
        <taxon>asterids</taxon>
        <taxon>lamiids</taxon>
        <taxon>Solanales</taxon>
        <taxon>Convolvulaceae</taxon>
        <taxon>Cuscuteae</taxon>
        <taxon>Cuscuta</taxon>
        <taxon>Cuscuta subgen. Cuscuta</taxon>
    </lineage>
</organism>
<dbReference type="GO" id="GO:0003729">
    <property type="term" value="F:mRNA binding"/>
    <property type="evidence" value="ECO:0007669"/>
    <property type="project" value="TreeGrafter"/>
</dbReference>
<dbReference type="SMART" id="SM00025">
    <property type="entry name" value="Pumilio"/>
    <property type="match status" value="8"/>
</dbReference>
<reference evidence="7" key="1">
    <citation type="submission" date="2022-07" db="EMBL/GenBank/DDBJ databases">
        <authorList>
            <person name="Macas J."/>
            <person name="Novak P."/>
            <person name="Neumann P."/>
        </authorList>
    </citation>
    <scope>NUCLEOTIDE SEQUENCE</scope>
</reference>
<dbReference type="SUPFAM" id="SSF48371">
    <property type="entry name" value="ARM repeat"/>
    <property type="match status" value="1"/>
</dbReference>
<feature type="domain" description="PUM-HD" evidence="6">
    <location>
        <begin position="185"/>
        <end position="529"/>
    </location>
</feature>
<dbReference type="Proteomes" id="UP001152523">
    <property type="component" value="Unassembled WGS sequence"/>
</dbReference>
<dbReference type="InterPro" id="IPR011989">
    <property type="entry name" value="ARM-like"/>
</dbReference>
<evidence type="ECO:0000313" key="7">
    <source>
        <dbReference type="EMBL" id="CAH9111074.1"/>
    </source>
</evidence>
<dbReference type="Gene3D" id="1.25.10.10">
    <property type="entry name" value="Leucine-rich Repeat Variant"/>
    <property type="match status" value="1"/>
</dbReference>
<evidence type="ECO:0000313" key="8">
    <source>
        <dbReference type="Proteomes" id="UP001152523"/>
    </source>
</evidence>
<dbReference type="AlphaFoldDB" id="A0AAV0DW01"/>
<dbReference type="InterPro" id="IPR016024">
    <property type="entry name" value="ARM-type_fold"/>
</dbReference>
<keyword evidence="3" id="KW-0694">RNA-binding</keyword>